<name>A0ABT5X5Z7_9EURY</name>
<evidence type="ECO:0000256" key="5">
    <source>
        <dbReference type="ARBA" id="ARBA00023136"/>
    </source>
</evidence>
<evidence type="ECO:0000256" key="6">
    <source>
        <dbReference type="SAM" id="Phobius"/>
    </source>
</evidence>
<proteinExistence type="inferred from homology"/>
<dbReference type="Gene3D" id="1.20.120.1630">
    <property type="match status" value="1"/>
</dbReference>
<evidence type="ECO:0000259" key="7">
    <source>
        <dbReference type="Pfam" id="PF07298"/>
    </source>
</evidence>
<accession>A0ABT5X5Z7</accession>
<organism evidence="8 9">
    <name type="scientific">Candidatus Methanocrinis natronophilus</name>
    <dbReference type="NCBI Taxonomy" id="3033396"/>
    <lineage>
        <taxon>Archaea</taxon>
        <taxon>Methanobacteriati</taxon>
        <taxon>Methanobacteriota</taxon>
        <taxon>Stenosarchaea group</taxon>
        <taxon>Methanomicrobia</taxon>
        <taxon>Methanotrichales</taxon>
        <taxon>Methanotrichaceae</taxon>
        <taxon>Methanocrinis</taxon>
    </lineage>
</organism>
<feature type="transmembrane region" description="Helical" evidence="6">
    <location>
        <begin position="44"/>
        <end position="67"/>
    </location>
</feature>
<comment type="caution">
    <text evidence="8">The sequence shown here is derived from an EMBL/GenBank/DDBJ whole genome shotgun (WGS) entry which is preliminary data.</text>
</comment>
<keyword evidence="5 6" id="KW-0472">Membrane</keyword>
<keyword evidence="3 6" id="KW-0812">Transmembrane</keyword>
<dbReference type="Pfam" id="PF07298">
    <property type="entry name" value="NnrU"/>
    <property type="match status" value="1"/>
</dbReference>
<dbReference type="InterPro" id="IPR033580">
    <property type="entry name" value="Nurim-like"/>
</dbReference>
<evidence type="ECO:0000313" key="9">
    <source>
        <dbReference type="Proteomes" id="UP001220010"/>
    </source>
</evidence>
<dbReference type="PANTHER" id="PTHR31040">
    <property type="entry name" value="NURIM"/>
    <property type="match status" value="1"/>
</dbReference>
<dbReference type="InterPro" id="IPR009915">
    <property type="entry name" value="NnrU_dom"/>
</dbReference>
<dbReference type="Proteomes" id="UP001220010">
    <property type="component" value="Unassembled WGS sequence"/>
</dbReference>
<dbReference type="PANTHER" id="PTHR31040:SF1">
    <property type="entry name" value="NURIM"/>
    <property type="match status" value="1"/>
</dbReference>
<feature type="transmembrane region" description="Helical" evidence="6">
    <location>
        <begin position="79"/>
        <end position="99"/>
    </location>
</feature>
<protein>
    <submittedName>
        <fullName evidence="8">Isoprenylcysteine carboxylmethyltransferase family protein</fullName>
    </submittedName>
</protein>
<evidence type="ECO:0000256" key="3">
    <source>
        <dbReference type="ARBA" id="ARBA00022692"/>
    </source>
</evidence>
<evidence type="ECO:0000256" key="1">
    <source>
        <dbReference type="ARBA" id="ARBA00004141"/>
    </source>
</evidence>
<gene>
    <name evidence="8" type="ORF">P0O15_02810</name>
</gene>
<evidence type="ECO:0000256" key="2">
    <source>
        <dbReference type="ARBA" id="ARBA00010631"/>
    </source>
</evidence>
<keyword evidence="4 6" id="KW-1133">Transmembrane helix</keyword>
<dbReference type="RefSeq" id="WP_316965863.1">
    <property type="nucleotide sequence ID" value="NZ_JARFPK010000007.1"/>
</dbReference>
<feature type="domain" description="NnrU" evidence="7">
    <location>
        <begin position="9"/>
        <end position="189"/>
    </location>
</feature>
<evidence type="ECO:0000256" key="4">
    <source>
        <dbReference type="ARBA" id="ARBA00022989"/>
    </source>
</evidence>
<reference evidence="8 9" key="1">
    <citation type="submission" date="2023-03" db="EMBL/GenBank/DDBJ databases">
        <title>WGS of Methanotrichaceae archaeon Mx.</title>
        <authorList>
            <person name="Sorokin D.Y."/>
            <person name="Merkel A.Y."/>
        </authorList>
    </citation>
    <scope>NUCLEOTIDE SEQUENCE [LARGE SCALE GENOMIC DNA]</scope>
    <source>
        <strain evidence="8 9">Mx</strain>
    </source>
</reference>
<comment type="similarity">
    <text evidence="2">Belongs to the nurim family.</text>
</comment>
<dbReference type="EMBL" id="JARFPK010000007">
    <property type="protein sequence ID" value="MDF0590109.1"/>
    <property type="molecule type" value="Genomic_DNA"/>
</dbReference>
<feature type="transmembrane region" description="Helical" evidence="6">
    <location>
        <begin position="135"/>
        <end position="166"/>
    </location>
</feature>
<keyword evidence="9" id="KW-1185">Reference proteome</keyword>
<comment type="subcellular location">
    <subcellularLocation>
        <location evidence="1">Membrane</location>
        <topology evidence="1">Multi-pass membrane protein</topology>
    </subcellularLocation>
</comment>
<sequence>MSPVESALILVVYLACFAAVHSLMASLPFKRRAAKILGRRMDPWYPAIFSAFAFVMIAPLVYLVYLFPGDILYVAPSPWRWAMVAGQVLAGLLSIRAFIDALHRFKVPLQLSGPGAAEAKPLAPRGVYRWVRDPFLLSGFLIIWLTPFMTTNILILYAAVTVYLYLGSLHWERRLLAQFGDEYRTYQRRVPRMVPWRGRGWPPD</sequence>
<evidence type="ECO:0000313" key="8">
    <source>
        <dbReference type="EMBL" id="MDF0590109.1"/>
    </source>
</evidence>
<feature type="transmembrane region" description="Helical" evidence="6">
    <location>
        <begin position="6"/>
        <end position="24"/>
    </location>
</feature>